<evidence type="ECO:0000256" key="4">
    <source>
        <dbReference type="SAM" id="MobiDB-lite"/>
    </source>
</evidence>
<protein>
    <submittedName>
        <fullName evidence="6">DJ-1/PfpI family protein</fullName>
    </submittedName>
</protein>
<dbReference type="InterPro" id="IPR050325">
    <property type="entry name" value="Prot/Nucl_acid_deglycase"/>
</dbReference>
<dbReference type="Pfam" id="PF01965">
    <property type="entry name" value="DJ-1_PfpI"/>
    <property type="match status" value="1"/>
</dbReference>
<organism evidence="6 7">
    <name type="scientific">Pyxidicoccus parkwayensis</name>
    <dbReference type="NCBI Taxonomy" id="2813578"/>
    <lineage>
        <taxon>Bacteria</taxon>
        <taxon>Pseudomonadati</taxon>
        <taxon>Myxococcota</taxon>
        <taxon>Myxococcia</taxon>
        <taxon>Myxococcales</taxon>
        <taxon>Cystobacterineae</taxon>
        <taxon>Myxococcaceae</taxon>
        <taxon>Pyxidicoccus</taxon>
    </lineage>
</organism>
<dbReference type="InterPro" id="IPR029062">
    <property type="entry name" value="Class_I_gatase-like"/>
</dbReference>
<feature type="region of interest" description="Disordered" evidence="4">
    <location>
        <begin position="272"/>
        <end position="292"/>
    </location>
</feature>
<proteinExistence type="inferred from homology"/>
<dbReference type="EMBL" id="CP071090">
    <property type="protein sequence ID" value="QSQ22892.1"/>
    <property type="molecule type" value="Genomic_DNA"/>
</dbReference>
<evidence type="ECO:0000256" key="2">
    <source>
        <dbReference type="ARBA" id="ARBA00023239"/>
    </source>
</evidence>
<keyword evidence="1" id="KW-0346">Stress response</keyword>
<dbReference type="CDD" id="cd03141">
    <property type="entry name" value="GATase1_Hsp31_like"/>
    <property type="match status" value="1"/>
</dbReference>
<evidence type="ECO:0000313" key="7">
    <source>
        <dbReference type="Proteomes" id="UP000662747"/>
    </source>
</evidence>
<evidence type="ECO:0000256" key="1">
    <source>
        <dbReference type="ARBA" id="ARBA00023016"/>
    </source>
</evidence>
<accession>A0ABX7NVE4</accession>
<dbReference type="PANTHER" id="PTHR48094:SF11">
    <property type="entry name" value="GLUTATHIONE-INDEPENDENT GLYOXALASE HSP31-RELATED"/>
    <property type="match status" value="1"/>
</dbReference>
<keyword evidence="2" id="KW-0456">Lyase</keyword>
<dbReference type="SUPFAM" id="SSF52317">
    <property type="entry name" value="Class I glutamine amidotransferase-like"/>
    <property type="match status" value="2"/>
</dbReference>
<dbReference type="Pfam" id="PF17124">
    <property type="entry name" value="ThiJ_like"/>
    <property type="match status" value="1"/>
</dbReference>
<dbReference type="Proteomes" id="UP000662747">
    <property type="component" value="Chromosome"/>
</dbReference>
<reference evidence="6 7" key="1">
    <citation type="submission" date="2021-02" db="EMBL/GenBank/DDBJ databases">
        <title>De Novo genome assembly of isolated myxobacteria.</title>
        <authorList>
            <person name="Stevens D.C."/>
        </authorList>
    </citation>
    <scope>NUCLEOTIDE SEQUENCE [LARGE SCALE GENOMIC DNA]</scope>
    <source>
        <strain evidence="7">SCPEA02</strain>
    </source>
</reference>
<keyword evidence="7" id="KW-1185">Reference proteome</keyword>
<dbReference type="InterPro" id="IPR002818">
    <property type="entry name" value="DJ-1/PfpI"/>
</dbReference>
<dbReference type="RefSeq" id="WP_206724468.1">
    <property type="nucleotide sequence ID" value="NZ_CP071090.1"/>
</dbReference>
<feature type="domain" description="DJ-1/PfpI" evidence="5">
    <location>
        <begin position="112"/>
        <end position="201"/>
    </location>
</feature>
<name>A0ABX7NVE4_9BACT</name>
<evidence type="ECO:0000259" key="5">
    <source>
        <dbReference type="Pfam" id="PF01965"/>
    </source>
</evidence>
<dbReference type="InterPro" id="IPR032633">
    <property type="entry name" value="ThiJ-like"/>
</dbReference>
<dbReference type="Gene3D" id="3.40.50.880">
    <property type="match status" value="2"/>
</dbReference>
<evidence type="ECO:0000256" key="3">
    <source>
        <dbReference type="ARBA" id="ARBA00038493"/>
    </source>
</evidence>
<evidence type="ECO:0000313" key="6">
    <source>
        <dbReference type="EMBL" id="QSQ22892.1"/>
    </source>
</evidence>
<comment type="similarity">
    <text evidence="3">Belongs to the peptidase C56 family. HSP31-like subfamily.</text>
</comment>
<dbReference type="PANTHER" id="PTHR48094">
    <property type="entry name" value="PROTEIN/NUCLEIC ACID DEGLYCASE DJ-1-RELATED"/>
    <property type="match status" value="1"/>
</dbReference>
<gene>
    <name evidence="6" type="ORF">JY651_48685</name>
</gene>
<sequence length="515" mass="56809">MSTQSLKGRKIAVLVESQFIAEELALYRERFEEDGAEVHFLANLYGQPHLELVSEVEEPCHTPKLMTVTRDVAHAAPEDYAAVIVAANYPSVRLRHFVPPDGPDGRPRPITPDMVRTAPAVRFFARAMRQPGIVKGALCHALWLLTPTPELLAGRRVICHEVVLADVTNAGGLYVPDASGVVVDGDLVTGRSFHQVSTFIDRIKDLLMASPPPDAPAIALQRPAALASAIAPGGSRRILIVLSNHGYWGEELVGPLEVFNRQGYDVEFATPDGRRPEALPPSMDASFIDPPLGRPVTTPEMARAVRKLDDSGPERSEQARLFDAPLNLSALLPERPYFSHPVLVRALEAYYRERDHALRAFERFDAMLLVGGSGPIVDLANNQRVHDLILGFLRMGKPIAAECYAVTCLAFAREVDDRRSILRNKHVTGHCLEYDYKDGTGFVGTDFNMGPPPYPLELILRDATAPEGQYHGNVGREQSVIVDYPFITGRSTPDSTLTGEKLVEVLEQGLRRWGW</sequence>